<dbReference type="PANTHER" id="PTHR46082">
    <property type="entry name" value="ATP/GTP-BINDING PROTEIN-RELATED"/>
    <property type="match status" value="1"/>
</dbReference>
<accession>A0A9X1MQN9</accession>
<protein>
    <submittedName>
        <fullName evidence="4">CHAT domain-containing protein</fullName>
    </submittedName>
</protein>
<proteinExistence type="predicted"/>
<dbReference type="PRINTS" id="PR00381">
    <property type="entry name" value="KINESINLIGHT"/>
</dbReference>
<dbReference type="InterPro" id="IPR019734">
    <property type="entry name" value="TPR_rpt"/>
</dbReference>
<evidence type="ECO:0000313" key="5">
    <source>
        <dbReference type="Proteomes" id="UP001139103"/>
    </source>
</evidence>
<evidence type="ECO:0000313" key="4">
    <source>
        <dbReference type="EMBL" id="MCC9631713.1"/>
    </source>
</evidence>
<dbReference type="Pfam" id="PF13424">
    <property type="entry name" value="TPR_12"/>
    <property type="match status" value="5"/>
</dbReference>
<dbReference type="InterPro" id="IPR053137">
    <property type="entry name" value="NLR-like"/>
</dbReference>
<feature type="repeat" description="TPR" evidence="1">
    <location>
        <begin position="320"/>
        <end position="353"/>
    </location>
</feature>
<feature type="domain" description="CHAT" evidence="3">
    <location>
        <begin position="943"/>
        <end position="1307"/>
    </location>
</feature>
<keyword evidence="5" id="KW-1185">Reference proteome</keyword>
<keyword evidence="1" id="KW-0802">TPR repeat</keyword>
<dbReference type="EMBL" id="JAJKFT010000010">
    <property type="protein sequence ID" value="MCC9631713.1"/>
    <property type="molecule type" value="Genomic_DNA"/>
</dbReference>
<dbReference type="RefSeq" id="WP_230224173.1">
    <property type="nucleotide sequence ID" value="NZ_JAJKFT010000010.1"/>
</dbReference>
<reference evidence="4" key="1">
    <citation type="submission" date="2021-11" db="EMBL/GenBank/DDBJ databases">
        <title>Genome sequence.</title>
        <authorList>
            <person name="Sun Q."/>
        </authorList>
    </citation>
    <scope>NUCLEOTIDE SEQUENCE</scope>
    <source>
        <strain evidence="4">JC732</strain>
    </source>
</reference>
<name>A0A9X1MQN9_9BACT</name>
<feature type="repeat" description="TPR" evidence="1">
    <location>
        <begin position="698"/>
        <end position="731"/>
    </location>
</feature>
<dbReference type="InterPro" id="IPR024983">
    <property type="entry name" value="CHAT_dom"/>
</dbReference>
<feature type="repeat" description="TPR" evidence="1">
    <location>
        <begin position="362"/>
        <end position="395"/>
    </location>
</feature>
<feature type="region of interest" description="Disordered" evidence="2">
    <location>
        <begin position="33"/>
        <end position="104"/>
    </location>
</feature>
<evidence type="ECO:0000256" key="1">
    <source>
        <dbReference type="PROSITE-ProRule" id="PRU00339"/>
    </source>
</evidence>
<dbReference type="SUPFAM" id="SSF48452">
    <property type="entry name" value="TPR-like"/>
    <property type="match status" value="2"/>
</dbReference>
<feature type="repeat" description="TPR" evidence="1">
    <location>
        <begin position="404"/>
        <end position="437"/>
    </location>
</feature>
<organism evidence="4 5">
    <name type="scientific">Blastopirellula sediminis</name>
    <dbReference type="NCBI Taxonomy" id="2894196"/>
    <lineage>
        <taxon>Bacteria</taxon>
        <taxon>Pseudomonadati</taxon>
        <taxon>Planctomycetota</taxon>
        <taxon>Planctomycetia</taxon>
        <taxon>Pirellulales</taxon>
        <taxon>Pirellulaceae</taxon>
        <taxon>Blastopirellula</taxon>
    </lineage>
</organism>
<dbReference type="Proteomes" id="UP001139103">
    <property type="component" value="Unassembled WGS sequence"/>
</dbReference>
<dbReference type="PROSITE" id="PS50005">
    <property type="entry name" value="TPR"/>
    <property type="match status" value="4"/>
</dbReference>
<dbReference type="InterPro" id="IPR011990">
    <property type="entry name" value="TPR-like_helical_dom_sf"/>
</dbReference>
<feature type="compositionally biased region" description="Pro residues" evidence="2">
    <location>
        <begin position="80"/>
        <end position="95"/>
    </location>
</feature>
<evidence type="ECO:0000259" key="3">
    <source>
        <dbReference type="Pfam" id="PF12770"/>
    </source>
</evidence>
<evidence type="ECO:0000256" key="2">
    <source>
        <dbReference type="SAM" id="MobiDB-lite"/>
    </source>
</evidence>
<comment type="caution">
    <text evidence="4">The sequence shown here is derived from an EMBL/GenBank/DDBJ whole genome shotgun (WGS) entry which is preliminary data.</text>
</comment>
<dbReference type="PANTHER" id="PTHR46082:SF6">
    <property type="entry name" value="AAA+ ATPASE DOMAIN-CONTAINING PROTEIN-RELATED"/>
    <property type="match status" value="1"/>
</dbReference>
<dbReference type="Pfam" id="PF12770">
    <property type="entry name" value="CHAT"/>
    <property type="match status" value="1"/>
</dbReference>
<dbReference type="SMART" id="SM00028">
    <property type="entry name" value="TPR"/>
    <property type="match status" value="10"/>
</dbReference>
<sequence length="1310" mass="145340">MAVIRAAILATASVLLMCCLLAGTLLLRSDRSPQTGRETVAGHLPQRPSADHSPTVLGKLGHHLPDFRPPRRALMQDGAPPKPFGAPQGTPPNPFPSTSGQSNVRNFWEGIQGGINGGWKGPVQRPEFTRPNQWNPSQQYYSPAPTAPVNRPEVHIDETGRLVSSGNEQQTFKTLDEQVAKDRRGLLPTDSSSAGAAHERGRLEKQLRFLDSALMLAKFLEGERRYAECLTLREEMLQVATDVYGPDDWRTIDQKLEVAQQKKIVAFNSSQLAALAQLQEAKMKMLELYAKGKYDEAIPYAEKVKESSAQLLGVDDSLYASALHNLGTLHQRIGKYPAAESFYRQTLDVRRQTLGAMHPRYAGSVNNLGGLYYLLGDYAKAEPLYAEALAIRKATLGNDDTDTQSTRNNLGLLYQRRGEYEKALQIVQEAYEVRKASLGDTHADVAASRNNLASLCRVIGDYDQAKLLYRENMDAAKATVGERHPDYAQSVHNLAVLYESTGEYLLAEPLYRQALEIWTQAYGEIHPDVAQCQSNLAAIDRKLGNFPQAEALLHAALRSQKVLLGEEHPDYANTLNELGYLYWKMERYAEAKEPLQRAAAILLASLGEQHPEYAACLDSLASVARDTGDYATAEKLFNQATAITAARLGKEHPTYGECLTNLGVLYRRMGRFDRAEALLLESLGIREKSLGGEHPDVAETVFELARLYHLKNDLPKATARYQEAYDLTAHHVDVTSTILTEPQQLALNRLMAERLYGLLTIVLMQPEQFSRGYEAVLRWKGAAMVRQRAIRRIADEPDSAQLFAELQQTTRLWTALAHAESMEPGNEDRQRRLQTLANRRQELELGLSERSAAFRAFPGSHTAAEIQRAIPPETVLIDYFEYLHSAADPVDKGKLVTSRRLIGFLLQREGAPLMIDLGSIAPVEQAVEQWRQSFGASSEGVAAGKLLRNVLLEPFAPQLAATKTLLISPDGVIGRIPFAALPGKEKGTYLLEDYRLATSPAPRLLAEKSVSTNHQPSKDLLLMGGIDYNHRQAAQEEAVKPSTGRFRGSEEQLRNLTKDCWWSYLPNTHGEVAYIKTLYVDELKVPENLVAFYTEERATEEMFRNSAGDCFVLHLATHGYFVLPDSARRGAADRDAPNQRFERRAEYGAGLLSGIVFAGANKPPELSADDGDALADDGYLTADEISTLPLFGVKLVVLSACDTGLGEIAGGEGILGIQRAFQISGVDATIASYWKIDDLVTRRLMEEFYKNYLREEMSPVDALREAQLWVLRNPNQLRGATIVREPGAEEADERTPPRYWAAFSMSGIAE</sequence>
<dbReference type="Gene3D" id="1.25.40.10">
    <property type="entry name" value="Tetratricopeptide repeat domain"/>
    <property type="match status" value="3"/>
</dbReference>
<gene>
    <name evidence="4" type="ORF">LOC68_25230</name>
</gene>